<organism evidence="6 7">
    <name type="scientific">Fontimonas thermophila</name>
    <dbReference type="NCBI Taxonomy" id="1076937"/>
    <lineage>
        <taxon>Bacteria</taxon>
        <taxon>Pseudomonadati</taxon>
        <taxon>Pseudomonadota</taxon>
        <taxon>Gammaproteobacteria</taxon>
        <taxon>Nevskiales</taxon>
        <taxon>Nevskiaceae</taxon>
        <taxon>Fontimonas</taxon>
    </lineage>
</organism>
<gene>
    <name evidence="6" type="ORF">SAMN04488120_11517</name>
</gene>
<dbReference type="InterPro" id="IPR037682">
    <property type="entry name" value="TonB_C"/>
</dbReference>
<evidence type="ECO:0000259" key="5">
    <source>
        <dbReference type="PROSITE" id="PS52015"/>
    </source>
</evidence>
<evidence type="ECO:0000256" key="4">
    <source>
        <dbReference type="ARBA" id="ARBA00023136"/>
    </source>
</evidence>
<dbReference type="PROSITE" id="PS52015">
    <property type="entry name" value="TONB_CTD"/>
    <property type="match status" value="1"/>
</dbReference>
<dbReference type="NCBIfam" id="TIGR01352">
    <property type="entry name" value="tonB_Cterm"/>
    <property type="match status" value="1"/>
</dbReference>
<evidence type="ECO:0000256" key="3">
    <source>
        <dbReference type="ARBA" id="ARBA00022989"/>
    </source>
</evidence>
<dbReference type="InterPro" id="IPR006260">
    <property type="entry name" value="TonB/TolA_C"/>
</dbReference>
<evidence type="ECO:0000256" key="1">
    <source>
        <dbReference type="ARBA" id="ARBA00004167"/>
    </source>
</evidence>
<evidence type="ECO:0000313" key="7">
    <source>
        <dbReference type="Proteomes" id="UP000199771"/>
    </source>
</evidence>
<protein>
    <submittedName>
        <fullName evidence="6">TonB family C-terminal domain-containing protein</fullName>
    </submittedName>
</protein>
<sequence length="101" mass="10528">MAAAATEPGEVGGGGRDGYYARVRAHLQRHRQPLIGSDVRGTAVVAFHVAADGRVSALVLQRSAGAAMLDAEALDLVHRASPLPPPPDGRARRLAVPIAFE</sequence>
<reference evidence="6 7" key="1">
    <citation type="submission" date="2016-10" db="EMBL/GenBank/DDBJ databases">
        <authorList>
            <person name="de Groot N.N."/>
        </authorList>
    </citation>
    <scope>NUCLEOTIDE SEQUENCE [LARGE SCALE GENOMIC DNA]</scope>
    <source>
        <strain evidence="6 7">DSM 23609</strain>
    </source>
</reference>
<dbReference type="SUPFAM" id="SSF74653">
    <property type="entry name" value="TolA/TonB C-terminal domain"/>
    <property type="match status" value="1"/>
</dbReference>
<proteinExistence type="predicted"/>
<dbReference type="Proteomes" id="UP000199771">
    <property type="component" value="Unassembled WGS sequence"/>
</dbReference>
<comment type="subcellular location">
    <subcellularLocation>
        <location evidence="1">Membrane</location>
        <topology evidence="1">Single-pass membrane protein</topology>
    </subcellularLocation>
</comment>
<dbReference type="GO" id="GO:0016020">
    <property type="term" value="C:membrane"/>
    <property type="evidence" value="ECO:0007669"/>
    <property type="project" value="UniProtKB-SubCell"/>
</dbReference>
<keyword evidence="2" id="KW-0812">Transmembrane</keyword>
<dbReference type="EMBL" id="FOOC01000015">
    <property type="protein sequence ID" value="SFF63674.1"/>
    <property type="molecule type" value="Genomic_DNA"/>
</dbReference>
<name>A0A1I2K9N8_9GAMM</name>
<accession>A0A1I2K9N8</accession>
<dbReference type="Gene3D" id="3.30.1150.10">
    <property type="match status" value="1"/>
</dbReference>
<dbReference type="GO" id="GO:0055085">
    <property type="term" value="P:transmembrane transport"/>
    <property type="evidence" value="ECO:0007669"/>
    <property type="project" value="InterPro"/>
</dbReference>
<keyword evidence="4" id="KW-0472">Membrane</keyword>
<evidence type="ECO:0000313" key="6">
    <source>
        <dbReference type="EMBL" id="SFF63674.1"/>
    </source>
</evidence>
<dbReference type="Pfam" id="PF13103">
    <property type="entry name" value="TonB_2"/>
    <property type="match status" value="1"/>
</dbReference>
<dbReference type="AlphaFoldDB" id="A0A1I2K9N8"/>
<dbReference type="STRING" id="1076937.SAMN04488120_11517"/>
<feature type="domain" description="TonB C-terminal" evidence="5">
    <location>
        <begin position="15"/>
        <end position="101"/>
    </location>
</feature>
<evidence type="ECO:0000256" key="2">
    <source>
        <dbReference type="ARBA" id="ARBA00022692"/>
    </source>
</evidence>
<keyword evidence="3" id="KW-1133">Transmembrane helix</keyword>
<keyword evidence="7" id="KW-1185">Reference proteome</keyword>